<comment type="caution">
    <text evidence="2">The sequence shown here is derived from an EMBL/GenBank/DDBJ whole genome shotgun (WGS) entry which is preliminary data.</text>
</comment>
<protein>
    <submittedName>
        <fullName evidence="2">Uncharacterized protein</fullName>
    </submittedName>
</protein>
<sequence>MQVEVSSVATIREAAPTTAPSVLPSNPRKPKYIPSVPDTTSHLGESSQQFATKDYDDGPSTSKYTLNNQGQRRPKALQNLDMNI</sequence>
<evidence type="ECO:0000313" key="3">
    <source>
        <dbReference type="Proteomes" id="UP000735302"/>
    </source>
</evidence>
<organism evidence="2 3">
    <name type="scientific">Plakobranchus ocellatus</name>
    <dbReference type="NCBI Taxonomy" id="259542"/>
    <lineage>
        <taxon>Eukaryota</taxon>
        <taxon>Metazoa</taxon>
        <taxon>Spiralia</taxon>
        <taxon>Lophotrochozoa</taxon>
        <taxon>Mollusca</taxon>
        <taxon>Gastropoda</taxon>
        <taxon>Heterobranchia</taxon>
        <taxon>Euthyneura</taxon>
        <taxon>Panpulmonata</taxon>
        <taxon>Sacoglossa</taxon>
        <taxon>Placobranchoidea</taxon>
        <taxon>Plakobranchidae</taxon>
        <taxon>Plakobranchus</taxon>
    </lineage>
</organism>
<evidence type="ECO:0000256" key="1">
    <source>
        <dbReference type="SAM" id="MobiDB-lite"/>
    </source>
</evidence>
<proteinExistence type="predicted"/>
<feature type="compositionally biased region" description="Polar residues" evidence="1">
    <location>
        <begin position="37"/>
        <end position="51"/>
    </location>
</feature>
<dbReference type="AlphaFoldDB" id="A0AAV4BFQ3"/>
<reference evidence="2 3" key="1">
    <citation type="journal article" date="2021" name="Elife">
        <title>Chloroplast acquisition without the gene transfer in kleptoplastic sea slugs, Plakobranchus ocellatus.</title>
        <authorList>
            <person name="Maeda T."/>
            <person name="Takahashi S."/>
            <person name="Yoshida T."/>
            <person name="Shimamura S."/>
            <person name="Takaki Y."/>
            <person name="Nagai Y."/>
            <person name="Toyoda A."/>
            <person name="Suzuki Y."/>
            <person name="Arimoto A."/>
            <person name="Ishii H."/>
            <person name="Satoh N."/>
            <person name="Nishiyama T."/>
            <person name="Hasebe M."/>
            <person name="Maruyama T."/>
            <person name="Minagawa J."/>
            <person name="Obokata J."/>
            <person name="Shigenobu S."/>
        </authorList>
    </citation>
    <scope>NUCLEOTIDE SEQUENCE [LARGE SCALE GENOMIC DNA]</scope>
</reference>
<keyword evidence="3" id="KW-1185">Reference proteome</keyword>
<accession>A0AAV4BFQ3</accession>
<gene>
    <name evidence="2" type="ORF">PoB_004493300</name>
</gene>
<feature type="region of interest" description="Disordered" evidence="1">
    <location>
        <begin position="1"/>
        <end position="84"/>
    </location>
</feature>
<dbReference type="Proteomes" id="UP000735302">
    <property type="component" value="Unassembled WGS sequence"/>
</dbReference>
<evidence type="ECO:0000313" key="2">
    <source>
        <dbReference type="EMBL" id="GFO18428.1"/>
    </source>
</evidence>
<dbReference type="EMBL" id="BLXT01004955">
    <property type="protein sequence ID" value="GFO18428.1"/>
    <property type="molecule type" value="Genomic_DNA"/>
</dbReference>
<name>A0AAV4BFQ3_9GAST</name>
<feature type="compositionally biased region" description="Polar residues" evidence="1">
    <location>
        <begin position="59"/>
        <end position="71"/>
    </location>
</feature>